<evidence type="ECO:0000256" key="6">
    <source>
        <dbReference type="ARBA" id="ARBA00022840"/>
    </source>
</evidence>
<dbReference type="InterPro" id="IPR011709">
    <property type="entry name" value="DEAD-box_helicase_OB_fold"/>
</dbReference>
<comment type="catalytic activity">
    <reaction evidence="8">
        <text>ATP + H2O = ADP + phosphate + H(+)</text>
        <dbReference type="Rhea" id="RHEA:13065"/>
        <dbReference type="ChEBI" id="CHEBI:15377"/>
        <dbReference type="ChEBI" id="CHEBI:15378"/>
        <dbReference type="ChEBI" id="CHEBI:30616"/>
        <dbReference type="ChEBI" id="CHEBI:43474"/>
        <dbReference type="ChEBI" id="CHEBI:456216"/>
        <dbReference type="EC" id="3.6.4.13"/>
    </reaction>
</comment>
<dbReference type="Gene3D" id="3.40.50.300">
    <property type="entry name" value="P-loop containing nucleotide triphosphate hydrolases"/>
    <property type="match status" value="2"/>
</dbReference>
<accession>A0AAV8UU43</accession>
<evidence type="ECO:0000256" key="2">
    <source>
        <dbReference type="ARBA" id="ARBA00022664"/>
    </source>
</evidence>
<dbReference type="EC" id="3.6.4.13" evidence="1"/>
<dbReference type="CDD" id="cd18791">
    <property type="entry name" value="SF2_C_RHA"/>
    <property type="match status" value="1"/>
</dbReference>
<dbReference type="AlphaFoldDB" id="A0AAV8UU43"/>
<evidence type="ECO:0000256" key="5">
    <source>
        <dbReference type="ARBA" id="ARBA00022806"/>
    </source>
</evidence>
<evidence type="ECO:0000259" key="11">
    <source>
        <dbReference type="PROSITE" id="PS51194"/>
    </source>
</evidence>
<sequence length="701" mass="79245">MASNPYLQHLEPGENGSSSNVNPYTGKQFSARYFKILETRKTLPVYERRDELVKMTEENKVVVLVGETGSGKTTQVPQFLVDAGYAKDGMMVACTQPRRVAAMSVAKRVAEEMDVVLGQQVGYTIRFEDKTSQSTMLKYCTDGMLLREAMHDPELLRYRCIVLDEAHERTLATDLLMGLLKGVITTRKSPINMVVMSATLDAEKFVKYFENAPLLQVPGRMFPVGIFYLPEPAKDYFEHAISTAVHIHQNEEPGDVLCFLTGEEEIEEGVRRVTEEMVGTEKTLGPLKVLPLYASLPPDRQQRVFDPAPSSDIPGVSGRKIIFSTNIAETSLTIDGVVYVIDSGFSKQKTYNPRVRSEALQVTPISRASAKQRTGRAGRTRPGKCFRLYTEKAFKNDLIETSFPEIQRSNICNLVLQMKTLGIENLVYFDFMDPPAPETMMRALEQLHYLGALSDEGELSDLGYKMAEFPLEPELSKMLISAPNFGCSNEAVSIAAMLSAAGNVFLRPSGRQEEADEAKAKFQHPDGDHGTLLNVYHSYKQHNEDQNWCFENYLNGRALRSADNVRSQLERIMVKLDLDLVSVDYSDPNHFHYIARTIVSGYFMQAAYADRAAYLTVKDNQLVQIHPSSVLMSKKPKCLIFNEFVLTSKNYVRTLTNVRVEWLLDIAPHYYNPADMPKDSKIQLELERLIRQRESRKRARE</sequence>
<evidence type="ECO:0000259" key="10">
    <source>
        <dbReference type="PROSITE" id="PS51192"/>
    </source>
</evidence>
<evidence type="ECO:0000313" key="12">
    <source>
        <dbReference type="EMBL" id="KAJ8906081.1"/>
    </source>
</evidence>
<dbReference type="FunFam" id="3.40.50.300:FF:001148">
    <property type="entry name" value="Pre-mRNA-splicing factor ATP-dependent RNA helicase DHX15/PRP43"/>
    <property type="match status" value="1"/>
</dbReference>
<dbReference type="SMART" id="SM00490">
    <property type="entry name" value="HELICc"/>
    <property type="match status" value="1"/>
</dbReference>
<name>A0AAV8UU43_9RHOD</name>
<comment type="caution">
    <text evidence="12">The sequence shown here is derived from an EMBL/GenBank/DDBJ whole genome shotgun (WGS) entry which is preliminary data.</text>
</comment>
<keyword evidence="2" id="KW-0507">mRNA processing</keyword>
<dbReference type="Pfam" id="PF00271">
    <property type="entry name" value="Helicase_C"/>
    <property type="match status" value="1"/>
</dbReference>
<dbReference type="InterPro" id="IPR048333">
    <property type="entry name" value="HA2_WH"/>
</dbReference>
<dbReference type="GO" id="GO:0003724">
    <property type="term" value="F:RNA helicase activity"/>
    <property type="evidence" value="ECO:0007669"/>
    <property type="project" value="UniProtKB-EC"/>
</dbReference>
<dbReference type="PANTHER" id="PTHR18934:SF109">
    <property type="entry name" value="ATP-DEPENDENT RNA HELICASE DHX15 HOMOLOG"/>
    <property type="match status" value="1"/>
</dbReference>
<keyword evidence="5" id="KW-0347">Helicase</keyword>
<dbReference type="Pfam" id="PF04408">
    <property type="entry name" value="WHD_HA2"/>
    <property type="match status" value="1"/>
</dbReference>
<dbReference type="Gene3D" id="1.20.120.1080">
    <property type="match status" value="1"/>
</dbReference>
<keyword evidence="3" id="KW-0547">Nucleotide-binding</keyword>
<reference evidence="12 13" key="1">
    <citation type="journal article" date="2023" name="Nat. Commun.">
        <title>Origin of minicircular mitochondrial genomes in red algae.</title>
        <authorList>
            <person name="Lee Y."/>
            <person name="Cho C.H."/>
            <person name="Lee Y.M."/>
            <person name="Park S.I."/>
            <person name="Yang J.H."/>
            <person name="West J.A."/>
            <person name="Bhattacharya D."/>
            <person name="Yoon H.S."/>
        </authorList>
    </citation>
    <scope>NUCLEOTIDE SEQUENCE [LARGE SCALE GENOMIC DNA]</scope>
    <source>
        <strain evidence="12 13">CCMP1338</strain>
        <tissue evidence="12">Whole cell</tissue>
    </source>
</reference>
<dbReference type="EMBL" id="JAMWBK010000004">
    <property type="protein sequence ID" value="KAJ8906081.1"/>
    <property type="molecule type" value="Genomic_DNA"/>
</dbReference>
<organism evidence="12 13">
    <name type="scientific">Rhodosorus marinus</name>
    <dbReference type="NCBI Taxonomy" id="101924"/>
    <lineage>
        <taxon>Eukaryota</taxon>
        <taxon>Rhodophyta</taxon>
        <taxon>Stylonematophyceae</taxon>
        <taxon>Stylonematales</taxon>
        <taxon>Stylonemataceae</taxon>
        <taxon>Rhodosorus</taxon>
    </lineage>
</organism>
<dbReference type="GO" id="GO:0006397">
    <property type="term" value="P:mRNA processing"/>
    <property type="evidence" value="ECO:0007669"/>
    <property type="project" value="UniProtKB-KW"/>
</dbReference>
<dbReference type="GO" id="GO:0008380">
    <property type="term" value="P:RNA splicing"/>
    <property type="evidence" value="ECO:0007669"/>
    <property type="project" value="UniProtKB-KW"/>
</dbReference>
<dbReference type="FunFam" id="3.40.50.300:FF:000007">
    <property type="entry name" value="Pre-mRNA-splicing factor ATP-dependent RNA helicase"/>
    <property type="match status" value="1"/>
</dbReference>
<dbReference type="FunFam" id="1.20.120.1080:FF:000001">
    <property type="entry name" value="Pre-mRNA-splicing factor ATP-dependent RNA helicase"/>
    <property type="match status" value="1"/>
</dbReference>
<evidence type="ECO:0000256" key="8">
    <source>
        <dbReference type="ARBA" id="ARBA00047984"/>
    </source>
</evidence>
<dbReference type="PROSITE" id="PS51192">
    <property type="entry name" value="HELICASE_ATP_BIND_1"/>
    <property type="match status" value="1"/>
</dbReference>
<keyword evidence="13" id="KW-1185">Reference proteome</keyword>
<dbReference type="GO" id="GO:0003723">
    <property type="term" value="F:RNA binding"/>
    <property type="evidence" value="ECO:0007669"/>
    <property type="project" value="TreeGrafter"/>
</dbReference>
<dbReference type="InterPro" id="IPR007502">
    <property type="entry name" value="Helicase-assoc_dom"/>
</dbReference>
<keyword evidence="7" id="KW-0508">mRNA splicing</keyword>
<dbReference type="SMART" id="SM00847">
    <property type="entry name" value="HA2"/>
    <property type="match status" value="1"/>
</dbReference>
<feature type="domain" description="Helicase ATP-binding" evidence="10">
    <location>
        <begin position="53"/>
        <end position="218"/>
    </location>
</feature>
<keyword evidence="6" id="KW-0067">ATP-binding</keyword>
<evidence type="ECO:0000256" key="4">
    <source>
        <dbReference type="ARBA" id="ARBA00022801"/>
    </source>
</evidence>
<dbReference type="InterPro" id="IPR014001">
    <property type="entry name" value="Helicase_ATP-bd"/>
</dbReference>
<dbReference type="InterPro" id="IPR011545">
    <property type="entry name" value="DEAD/DEAH_box_helicase_dom"/>
</dbReference>
<dbReference type="Pfam" id="PF21010">
    <property type="entry name" value="HA2_C"/>
    <property type="match status" value="1"/>
</dbReference>
<dbReference type="GO" id="GO:0005524">
    <property type="term" value="F:ATP binding"/>
    <property type="evidence" value="ECO:0007669"/>
    <property type="project" value="UniProtKB-KW"/>
</dbReference>
<dbReference type="Pfam" id="PF07717">
    <property type="entry name" value="OB_NTP_bind"/>
    <property type="match status" value="1"/>
</dbReference>
<gene>
    <name evidence="12" type="ORF">NDN08_002580</name>
</gene>
<dbReference type="InterPro" id="IPR027417">
    <property type="entry name" value="P-loop_NTPase"/>
</dbReference>
<dbReference type="PROSITE" id="PS51194">
    <property type="entry name" value="HELICASE_CTER"/>
    <property type="match status" value="1"/>
</dbReference>
<dbReference type="GO" id="GO:0016787">
    <property type="term" value="F:hydrolase activity"/>
    <property type="evidence" value="ECO:0007669"/>
    <property type="project" value="UniProtKB-KW"/>
</dbReference>
<evidence type="ECO:0000313" key="13">
    <source>
        <dbReference type="Proteomes" id="UP001157974"/>
    </source>
</evidence>
<dbReference type="Proteomes" id="UP001157974">
    <property type="component" value="Unassembled WGS sequence"/>
</dbReference>
<dbReference type="InterPro" id="IPR001650">
    <property type="entry name" value="Helicase_C-like"/>
</dbReference>
<dbReference type="SMART" id="SM00487">
    <property type="entry name" value="DEXDc"/>
    <property type="match status" value="1"/>
</dbReference>
<keyword evidence="4" id="KW-0378">Hydrolase</keyword>
<evidence type="ECO:0000256" key="1">
    <source>
        <dbReference type="ARBA" id="ARBA00012552"/>
    </source>
</evidence>
<feature type="domain" description="Helicase C-terminal" evidence="11">
    <location>
        <begin position="240"/>
        <end position="422"/>
    </location>
</feature>
<evidence type="ECO:0000256" key="7">
    <source>
        <dbReference type="ARBA" id="ARBA00023187"/>
    </source>
</evidence>
<dbReference type="Pfam" id="PF00270">
    <property type="entry name" value="DEAD"/>
    <property type="match status" value="1"/>
</dbReference>
<dbReference type="PANTHER" id="PTHR18934">
    <property type="entry name" value="ATP-DEPENDENT RNA HELICASE"/>
    <property type="match status" value="1"/>
</dbReference>
<dbReference type="SUPFAM" id="SSF52540">
    <property type="entry name" value="P-loop containing nucleoside triphosphate hydrolases"/>
    <property type="match status" value="1"/>
</dbReference>
<proteinExistence type="predicted"/>
<feature type="region of interest" description="Disordered" evidence="9">
    <location>
        <begin position="1"/>
        <end position="23"/>
    </location>
</feature>
<protein>
    <recommendedName>
        <fullName evidence="1">RNA helicase</fullName>
        <ecNumber evidence="1">3.6.4.13</ecNumber>
    </recommendedName>
</protein>
<evidence type="ECO:0000256" key="3">
    <source>
        <dbReference type="ARBA" id="ARBA00022741"/>
    </source>
</evidence>
<evidence type="ECO:0000256" key="9">
    <source>
        <dbReference type="SAM" id="MobiDB-lite"/>
    </source>
</evidence>